<keyword evidence="3" id="KW-1185">Reference proteome</keyword>
<feature type="region of interest" description="Disordered" evidence="1">
    <location>
        <begin position="412"/>
        <end position="435"/>
    </location>
</feature>
<dbReference type="GeneID" id="18924917"/>
<dbReference type="EMBL" id="GL883168">
    <property type="protein sequence ID" value="EGF98849.1"/>
    <property type="molecule type" value="Genomic_DNA"/>
</dbReference>
<reference evidence="3" key="1">
    <citation type="journal article" date="2011" name="Proc. Natl. Acad. Sci. U.S.A.">
        <title>Obligate biotrophy features unraveled by the genomic analysis of rust fungi.</title>
        <authorList>
            <person name="Duplessis S."/>
            <person name="Cuomo C.A."/>
            <person name="Lin Y.-C."/>
            <person name="Aerts A."/>
            <person name="Tisserant E."/>
            <person name="Veneault-Fourrey C."/>
            <person name="Joly D.L."/>
            <person name="Hacquard S."/>
            <person name="Amselem J."/>
            <person name="Cantarel B.L."/>
            <person name="Chiu R."/>
            <person name="Coutinho P.M."/>
            <person name="Feau N."/>
            <person name="Field M."/>
            <person name="Frey P."/>
            <person name="Gelhaye E."/>
            <person name="Goldberg J."/>
            <person name="Grabherr M.G."/>
            <person name="Kodira C.D."/>
            <person name="Kohler A."/>
            <person name="Kuees U."/>
            <person name="Lindquist E.A."/>
            <person name="Lucas S.M."/>
            <person name="Mago R."/>
            <person name="Mauceli E."/>
            <person name="Morin E."/>
            <person name="Murat C."/>
            <person name="Pangilinan J.L."/>
            <person name="Park R."/>
            <person name="Pearson M."/>
            <person name="Quesneville H."/>
            <person name="Rouhier N."/>
            <person name="Sakthikumar S."/>
            <person name="Salamov A.A."/>
            <person name="Schmutz J."/>
            <person name="Selles B."/>
            <person name="Shapiro H."/>
            <person name="Tanguay P."/>
            <person name="Tuskan G.A."/>
            <person name="Henrissat B."/>
            <person name="Van de Peer Y."/>
            <person name="Rouze P."/>
            <person name="Ellis J.G."/>
            <person name="Dodds P.N."/>
            <person name="Schein J.E."/>
            <person name="Zhong S."/>
            <person name="Hamelin R.C."/>
            <person name="Grigoriev I.V."/>
            <person name="Szabo L.J."/>
            <person name="Martin F."/>
        </authorList>
    </citation>
    <scope>NUCLEOTIDE SEQUENCE [LARGE SCALE GENOMIC DNA]</scope>
    <source>
        <strain evidence="3">98AG31 / pathotype 3-4-7</strain>
    </source>
</reference>
<sequence>MSQTPKDTAASSGPGATPASLKAIQRIVTVIDANHFTPKSFLEAWLLSKDPAIRKTQRVWSALGTGLQSTGRLLCAIRDTLLKTKAGQAFWEEWVLSQAVIVAKNQHPPSGKVPNGFYINTSNVTPSMFDHSDVQEREKTLENSMPFLYNLSQSIFINNQEARLREANVRKERVEHKKKLGETHLPALLPLEDFLAPKTSDLSLIGNSSIQSTNPQSAIDQDINLLDSGNESDVNLEAKGGSTIGEDNEYVQSWDGYIFRKSKDQAQNVKTRSASIPEGISTNQETFTAEKLNAILNEAEQKPIDVNDIKPSATELKDWTLTLKSQISQVLIKYVAEPIDGAGTSIKRLRDLYSINIPLHKIAACTPGSTLPGGTPNDMYAKGIAKLSKFAQEKKLDRFHWPKAGYPYAQEGAGGDSGFQEDHYSSDDYSALDSE</sequence>
<dbReference type="HOGENOM" id="CLU_523825_0_0_1"/>
<dbReference type="AlphaFoldDB" id="F4S943"/>
<evidence type="ECO:0000313" key="3">
    <source>
        <dbReference type="Proteomes" id="UP000001072"/>
    </source>
</evidence>
<protein>
    <submittedName>
        <fullName evidence="2">Uncharacterized protein</fullName>
    </submittedName>
</protein>
<dbReference type="VEuPathDB" id="FungiDB:MELLADRAFT_113209"/>
<dbReference type="RefSeq" id="XP_007417889.1">
    <property type="nucleotide sequence ID" value="XM_007417827.1"/>
</dbReference>
<dbReference type="Proteomes" id="UP000001072">
    <property type="component" value="Unassembled WGS sequence"/>
</dbReference>
<evidence type="ECO:0000313" key="2">
    <source>
        <dbReference type="EMBL" id="EGF98849.1"/>
    </source>
</evidence>
<dbReference type="KEGG" id="mlr:MELLADRAFT_113209"/>
<evidence type="ECO:0000256" key="1">
    <source>
        <dbReference type="SAM" id="MobiDB-lite"/>
    </source>
</evidence>
<proteinExistence type="predicted"/>
<gene>
    <name evidence="2" type="ORF">MELLADRAFT_113209</name>
</gene>
<dbReference type="InParanoid" id="F4S943"/>
<name>F4S943_MELLP</name>
<organism evidence="3">
    <name type="scientific">Melampsora larici-populina (strain 98AG31 / pathotype 3-4-7)</name>
    <name type="common">Poplar leaf rust fungus</name>
    <dbReference type="NCBI Taxonomy" id="747676"/>
    <lineage>
        <taxon>Eukaryota</taxon>
        <taxon>Fungi</taxon>
        <taxon>Dikarya</taxon>
        <taxon>Basidiomycota</taxon>
        <taxon>Pucciniomycotina</taxon>
        <taxon>Pucciniomycetes</taxon>
        <taxon>Pucciniales</taxon>
        <taxon>Melampsoraceae</taxon>
        <taxon>Melampsora</taxon>
    </lineage>
</organism>
<accession>F4S943</accession>